<dbReference type="PROSITE" id="PS51677">
    <property type="entry name" value="NODB"/>
    <property type="match status" value="1"/>
</dbReference>
<gene>
    <name evidence="12" type="ORF">QBC46DRAFT_393100</name>
</gene>
<organism evidence="12 13">
    <name type="scientific">Diplogelasinospora grovesii</name>
    <dbReference type="NCBI Taxonomy" id="303347"/>
    <lineage>
        <taxon>Eukaryota</taxon>
        <taxon>Fungi</taxon>
        <taxon>Dikarya</taxon>
        <taxon>Ascomycota</taxon>
        <taxon>Pezizomycotina</taxon>
        <taxon>Sordariomycetes</taxon>
        <taxon>Sordariomycetidae</taxon>
        <taxon>Sordariales</taxon>
        <taxon>Diplogelasinosporaceae</taxon>
        <taxon>Diplogelasinospora</taxon>
    </lineage>
</organism>
<dbReference type="InterPro" id="IPR002509">
    <property type="entry name" value="NODB_dom"/>
</dbReference>
<dbReference type="InterPro" id="IPR001002">
    <property type="entry name" value="Chitin-bd_1"/>
</dbReference>
<comment type="caution">
    <text evidence="12">The sequence shown here is derived from an EMBL/GenBank/DDBJ whole genome shotgun (WGS) entry which is preliminary data.</text>
</comment>
<comment type="cofactor">
    <cofactor evidence="1">
        <name>Co(2+)</name>
        <dbReference type="ChEBI" id="CHEBI:48828"/>
    </cofactor>
</comment>
<feature type="compositionally biased region" description="Low complexity" evidence="9">
    <location>
        <begin position="176"/>
        <end position="209"/>
    </location>
</feature>
<keyword evidence="8" id="KW-1015">Disulfide bond</keyword>
<dbReference type="Pfam" id="PF01522">
    <property type="entry name" value="Polysacc_deac_1"/>
    <property type="match status" value="1"/>
</dbReference>
<name>A0AAN6N275_9PEZI</name>
<dbReference type="Gene3D" id="3.20.20.370">
    <property type="entry name" value="Glycoside hydrolase/deacetylase"/>
    <property type="match status" value="1"/>
</dbReference>
<dbReference type="PROSITE" id="PS50941">
    <property type="entry name" value="CHIT_BIND_I_2"/>
    <property type="match status" value="2"/>
</dbReference>
<dbReference type="Gene3D" id="3.30.60.10">
    <property type="entry name" value="Endochitinase-like"/>
    <property type="match status" value="1"/>
</dbReference>
<keyword evidence="3" id="KW-0479">Metal-binding</keyword>
<keyword evidence="6" id="KW-0119">Carbohydrate metabolism</keyword>
<evidence type="ECO:0000256" key="5">
    <source>
        <dbReference type="ARBA" id="ARBA00022801"/>
    </source>
</evidence>
<evidence type="ECO:0000256" key="9">
    <source>
        <dbReference type="SAM" id="MobiDB-lite"/>
    </source>
</evidence>
<feature type="disulfide bond" evidence="8">
    <location>
        <begin position="317"/>
        <end position="331"/>
    </location>
</feature>
<keyword evidence="13" id="KW-1185">Reference proteome</keyword>
<dbReference type="EMBL" id="MU853859">
    <property type="protein sequence ID" value="KAK3937241.1"/>
    <property type="molecule type" value="Genomic_DNA"/>
</dbReference>
<evidence type="ECO:0000256" key="3">
    <source>
        <dbReference type="ARBA" id="ARBA00022723"/>
    </source>
</evidence>
<dbReference type="InterPro" id="IPR011330">
    <property type="entry name" value="Glyco_hydro/deAcase_b/a-brl"/>
</dbReference>
<dbReference type="Proteomes" id="UP001303473">
    <property type="component" value="Unassembled WGS sequence"/>
</dbReference>
<evidence type="ECO:0000256" key="8">
    <source>
        <dbReference type="PROSITE-ProRule" id="PRU00261"/>
    </source>
</evidence>
<evidence type="ECO:0000259" key="11">
    <source>
        <dbReference type="PROSITE" id="PS51677"/>
    </source>
</evidence>
<dbReference type="GO" id="GO:0005975">
    <property type="term" value="P:carbohydrate metabolic process"/>
    <property type="evidence" value="ECO:0007669"/>
    <property type="project" value="InterPro"/>
</dbReference>
<feature type="disulfide bond" evidence="8">
    <location>
        <begin position="240"/>
        <end position="254"/>
    </location>
</feature>
<evidence type="ECO:0000313" key="12">
    <source>
        <dbReference type="EMBL" id="KAK3937241.1"/>
    </source>
</evidence>
<keyword evidence="5" id="KW-0378">Hydrolase</keyword>
<evidence type="ECO:0000256" key="2">
    <source>
        <dbReference type="ARBA" id="ARBA00022669"/>
    </source>
</evidence>
<keyword evidence="7" id="KW-0170">Cobalt</keyword>
<dbReference type="InterPro" id="IPR036861">
    <property type="entry name" value="Endochitinase-like_sf"/>
</dbReference>
<feature type="disulfide bond" evidence="8">
    <location>
        <begin position="226"/>
        <end position="241"/>
    </location>
</feature>
<sequence>MINDPATIYPTIIKRMHAEGHQIASHTWSHQNASQLTNTQFTNQMIWNEIALNNILGFFPTYMRPPFSICEKNCQNILSTLGYHVTYFDLDTAGYLNDDPTLIQNSKNIWDQAMATSTPSSDSFLQIEHDIHYQTVYNLTDYVLTSLFQHGYKSVTVGECLGDPQANWYRTGPVGGTVTSSPGTGTTTETPTPTSTATRSTITNSRTTSQGTYPTGSVTVSKDGSCGNGVTCSGSRFGTCCSIYGFCGTGDDYCLPGNGCQIGYGYCEGSDTAATSSAPSSSPPQPTAPVTGLTPSVAGQCGASVGQTCTGSSFGACCGPYGTCGSSTIGCLSILGCQKNYGYCV</sequence>
<feature type="domain" description="NodB homology" evidence="11">
    <location>
        <begin position="1"/>
        <end position="155"/>
    </location>
</feature>
<dbReference type="CDD" id="cd11618">
    <property type="entry name" value="ChtBD1_1"/>
    <property type="match status" value="1"/>
</dbReference>
<dbReference type="PANTHER" id="PTHR46471:SF2">
    <property type="entry name" value="CHITIN DEACETYLASE-RELATED"/>
    <property type="match status" value="1"/>
</dbReference>
<keyword evidence="4" id="KW-0732">Signal</keyword>
<evidence type="ECO:0000313" key="13">
    <source>
        <dbReference type="Proteomes" id="UP001303473"/>
    </source>
</evidence>
<dbReference type="AlphaFoldDB" id="A0AAN6N275"/>
<evidence type="ECO:0000256" key="6">
    <source>
        <dbReference type="ARBA" id="ARBA00023277"/>
    </source>
</evidence>
<evidence type="ECO:0000256" key="1">
    <source>
        <dbReference type="ARBA" id="ARBA00001941"/>
    </source>
</evidence>
<dbReference type="SUPFAM" id="SSF88713">
    <property type="entry name" value="Glycoside hydrolase/deacetylase"/>
    <property type="match status" value="1"/>
</dbReference>
<evidence type="ECO:0000259" key="10">
    <source>
        <dbReference type="PROSITE" id="PS50941"/>
    </source>
</evidence>
<evidence type="ECO:0000256" key="7">
    <source>
        <dbReference type="ARBA" id="ARBA00023285"/>
    </source>
</evidence>
<dbReference type="GO" id="GO:0016810">
    <property type="term" value="F:hydrolase activity, acting on carbon-nitrogen (but not peptide) bonds"/>
    <property type="evidence" value="ECO:0007669"/>
    <property type="project" value="InterPro"/>
</dbReference>
<accession>A0AAN6N275</accession>
<evidence type="ECO:0000256" key="4">
    <source>
        <dbReference type="ARBA" id="ARBA00022729"/>
    </source>
</evidence>
<feature type="domain" description="Chitin-binding type-1" evidence="10">
    <location>
        <begin position="298"/>
        <end position="345"/>
    </location>
</feature>
<dbReference type="GO" id="GO:0046872">
    <property type="term" value="F:metal ion binding"/>
    <property type="evidence" value="ECO:0007669"/>
    <property type="project" value="UniProtKB-KW"/>
</dbReference>
<reference evidence="13" key="1">
    <citation type="journal article" date="2023" name="Mol. Phylogenet. Evol.">
        <title>Genome-scale phylogeny and comparative genomics of the fungal order Sordariales.</title>
        <authorList>
            <person name="Hensen N."/>
            <person name="Bonometti L."/>
            <person name="Westerberg I."/>
            <person name="Brannstrom I.O."/>
            <person name="Guillou S."/>
            <person name="Cros-Aarteil S."/>
            <person name="Calhoun S."/>
            <person name="Haridas S."/>
            <person name="Kuo A."/>
            <person name="Mondo S."/>
            <person name="Pangilinan J."/>
            <person name="Riley R."/>
            <person name="LaButti K."/>
            <person name="Andreopoulos B."/>
            <person name="Lipzen A."/>
            <person name="Chen C."/>
            <person name="Yan M."/>
            <person name="Daum C."/>
            <person name="Ng V."/>
            <person name="Clum A."/>
            <person name="Steindorff A."/>
            <person name="Ohm R.A."/>
            <person name="Martin F."/>
            <person name="Silar P."/>
            <person name="Natvig D.O."/>
            <person name="Lalanne C."/>
            <person name="Gautier V."/>
            <person name="Ament-Velasquez S.L."/>
            <person name="Kruys A."/>
            <person name="Hutchinson M.I."/>
            <person name="Powell A.J."/>
            <person name="Barry K."/>
            <person name="Miller A.N."/>
            <person name="Grigoriev I.V."/>
            <person name="Debuchy R."/>
            <person name="Gladieux P."/>
            <person name="Hiltunen Thoren M."/>
            <person name="Johannesson H."/>
        </authorList>
    </citation>
    <scope>NUCLEOTIDE SEQUENCE [LARGE SCALE GENOMIC DNA]</scope>
    <source>
        <strain evidence="13">CBS 340.73</strain>
    </source>
</reference>
<protein>
    <submittedName>
        <fullName evidence="12">Carbohydrate esterase</fullName>
    </submittedName>
</protein>
<dbReference type="GO" id="GO:0008061">
    <property type="term" value="F:chitin binding"/>
    <property type="evidence" value="ECO:0007669"/>
    <property type="project" value="UniProtKB-UniRule"/>
</dbReference>
<dbReference type="SUPFAM" id="SSF57016">
    <property type="entry name" value="Plant lectins/antimicrobial peptides"/>
    <property type="match status" value="1"/>
</dbReference>
<feature type="domain" description="Chitin-binding type-1" evidence="10">
    <location>
        <begin position="223"/>
        <end position="269"/>
    </location>
</feature>
<dbReference type="PANTHER" id="PTHR46471">
    <property type="entry name" value="CHITIN DEACETYLASE"/>
    <property type="match status" value="1"/>
</dbReference>
<comment type="caution">
    <text evidence="8">Lacks conserved residue(s) required for the propagation of feature annotation.</text>
</comment>
<feature type="region of interest" description="Disordered" evidence="9">
    <location>
        <begin position="172"/>
        <end position="214"/>
    </location>
</feature>
<keyword evidence="2 8" id="KW-0147">Chitin-binding</keyword>
<proteinExistence type="predicted"/>